<dbReference type="InterPro" id="IPR046357">
    <property type="entry name" value="PPIase_dom_sf"/>
</dbReference>
<sequence length="237" mass="25931">MLAASPLVILSFVGSPPPLSWTAHRRACATMHLPETDLQQPEFSQSPAPEWKRTNGGLKFRVMTQGSGATPEGDDVVTVHYTVSLESGEQLGTSRGRWPLTFALGKQHVPVFDDAVKSMRVGSTIRLVIPASKVPRVQSSNVPKDQEGEPVIAEIELMEIRKGLSAVLPSLLPPGSRRIVILRTLFLLSFVPYFFPDHIKPDFYKFGDPVAIQQAHNAAQNSVWLGGAAKSLDSLFH</sequence>
<dbReference type="PANTHER" id="PTHR43811:SF19">
    <property type="entry name" value="39 KDA FK506-BINDING NUCLEAR PROTEIN"/>
    <property type="match status" value="1"/>
</dbReference>
<dbReference type="AlphaFoldDB" id="A0AB34K8R3"/>
<dbReference type="PANTHER" id="PTHR43811">
    <property type="entry name" value="FKBP-TYPE PEPTIDYL-PROLYL CIS-TRANS ISOMERASE FKPA"/>
    <property type="match status" value="1"/>
</dbReference>
<name>A0AB34K8R3_PRYPA</name>
<dbReference type="Gene3D" id="3.10.50.40">
    <property type="match status" value="1"/>
</dbReference>
<evidence type="ECO:0000256" key="2">
    <source>
        <dbReference type="ARBA" id="ARBA00013194"/>
    </source>
</evidence>
<dbReference type="GO" id="GO:0003755">
    <property type="term" value="F:peptidyl-prolyl cis-trans isomerase activity"/>
    <property type="evidence" value="ECO:0007669"/>
    <property type="project" value="UniProtKB-KW"/>
</dbReference>
<dbReference type="Proteomes" id="UP001515480">
    <property type="component" value="Unassembled WGS sequence"/>
</dbReference>
<proteinExistence type="predicted"/>
<dbReference type="PROSITE" id="PS50059">
    <property type="entry name" value="FKBP_PPIASE"/>
    <property type="match status" value="1"/>
</dbReference>
<dbReference type="Pfam" id="PF00254">
    <property type="entry name" value="FKBP_C"/>
    <property type="match status" value="1"/>
</dbReference>
<evidence type="ECO:0000259" key="6">
    <source>
        <dbReference type="PROSITE" id="PS50059"/>
    </source>
</evidence>
<evidence type="ECO:0000256" key="1">
    <source>
        <dbReference type="ARBA" id="ARBA00000971"/>
    </source>
</evidence>
<protein>
    <recommendedName>
        <fullName evidence="2 5">peptidylprolyl isomerase</fullName>
        <ecNumber evidence="2 5">5.2.1.8</ecNumber>
    </recommendedName>
</protein>
<evidence type="ECO:0000313" key="7">
    <source>
        <dbReference type="EMBL" id="KAL1530691.1"/>
    </source>
</evidence>
<reference evidence="7 8" key="1">
    <citation type="journal article" date="2024" name="Science">
        <title>Giant polyketide synthase enzymes in the biosynthesis of giant marine polyether toxins.</title>
        <authorList>
            <person name="Fallon T.R."/>
            <person name="Shende V.V."/>
            <person name="Wierzbicki I.H."/>
            <person name="Pendleton A.L."/>
            <person name="Watervoot N.F."/>
            <person name="Auber R.P."/>
            <person name="Gonzalez D.J."/>
            <person name="Wisecaver J.H."/>
            <person name="Moore B.S."/>
        </authorList>
    </citation>
    <scope>NUCLEOTIDE SEQUENCE [LARGE SCALE GENOMIC DNA]</scope>
    <source>
        <strain evidence="7 8">12B1</strain>
    </source>
</reference>
<keyword evidence="8" id="KW-1185">Reference proteome</keyword>
<keyword evidence="4 5" id="KW-0413">Isomerase</keyword>
<accession>A0AB34K8R3</accession>
<gene>
    <name evidence="7" type="ORF">AB1Y20_001590</name>
</gene>
<evidence type="ECO:0000313" key="8">
    <source>
        <dbReference type="Proteomes" id="UP001515480"/>
    </source>
</evidence>
<evidence type="ECO:0000256" key="5">
    <source>
        <dbReference type="PROSITE-ProRule" id="PRU00277"/>
    </source>
</evidence>
<evidence type="ECO:0000256" key="3">
    <source>
        <dbReference type="ARBA" id="ARBA00023110"/>
    </source>
</evidence>
<evidence type="ECO:0000256" key="4">
    <source>
        <dbReference type="ARBA" id="ARBA00023235"/>
    </source>
</evidence>
<comment type="catalytic activity">
    <reaction evidence="1 5">
        <text>[protein]-peptidylproline (omega=180) = [protein]-peptidylproline (omega=0)</text>
        <dbReference type="Rhea" id="RHEA:16237"/>
        <dbReference type="Rhea" id="RHEA-COMP:10747"/>
        <dbReference type="Rhea" id="RHEA-COMP:10748"/>
        <dbReference type="ChEBI" id="CHEBI:83833"/>
        <dbReference type="ChEBI" id="CHEBI:83834"/>
        <dbReference type="EC" id="5.2.1.8"/>
    </reaction>
</comment>
<organism evidence="7 8">
    <name type="scientific">Prymnesium parvum</name>
    <name type="common">Toxic golden alga</name>
    <dbReference type="NCBI Taxonomy" id="97485"/>
    <lineage>
        <taxon>Eukaryota</taxon>
        <taxon>Haptista</taxon>
        <taxon>Haptophyta</taxon>
        <taxon>Prymnesiophyceae</taxon>
        <taxon>Prymnesiales</taxon>
        <taxon>Prymnesiaceae</taxon>
        <taxon>Prymnesium</taxon>
    </lineage>
</organism>
<dbReference type="SUPFAM" id="SSF54534">
    <property type="entry name" value="FKBP-like"/>
    <property type="match status" value="1"/>
</dbReference>
<feature type="domain" description="PPIase FKBP-type" evidence="6">
    <location>
        <begin position="74"/>
        <end position="161"/>
    </location>
</feature>
<dbReference type="InterPro" id="IPR001179">
    <property type="entry name" value="PPIase_FKBP_dom"/>
</dbReference>
<dbReference type="EMBL" id="JBGBPQ010000001">
    <property type="protein sequence ID" value="KAL1530691.1"/>
    <property type="molecule type" value="Genomic_DNA"/>
</dbReference>
<dbReference type="EC" id="5.2.1.8" evidence="2 5"/>
<comment type="caution">
    <text evidence="7">The sequence shown here is derived from an EMBL/GenBank/DDBJ whole genome shotgun (WGS) entry which is preliminary data.</text>
</comment>
<keyword evidence="3 5" id="KW-0697">Rotamase</keyword>